<dbReference type="KEGG" id="lbc:LACBIDRAFT_321157"/>
<evidence type="ECO:0000256" key="1">
    <source>
        <dbReference type="SAM" id="SignalP"/>
    </source>
</evidence>
<dbReference type="InParanoid" id="B0CNY2"/>
<evidence type="ECO:0000313" key="3">
    <source>
        <dbReference type="Proteomes" id="UP000001194"/>
    </source>
</evidence>
<dbReference type="Proteomes" id="UP000001194">
    <property type="component" value="Unassembled WGS sequence"/>
</dbReference>
<dbReference type="OrthoDB" id="426718at2759"/>
<dbReference type="RefSeq" id="XP_001873583.1">
    <property type="nucleotide sequence ID" value="XM_001873548.1"/>
</dbReference>
<dbReference type="EMBL" id="DS547091">
    <property type="protein sequence ID" value="EDR15375.1"/>
    <property type="molecule type" value="Genomic_DNA"/>
</dbReference>
<gene>
    <name evidence="2" type="ORF">LACBIDRAFT_321157</name>
</gene>
<reference evidence="2 3" key="1">
    <citation type="journal article" date="2008" name="Nature">
        <title>The genome of Laccaria bicolor provides insights into mycorrhizal symbiosis.</title>
        <authorList>
            <person name="Martin F."/>
            <person name="Aerts A."/>
            <person name="Ahren D."/>
            <person name="Brun A."/>
            <person name="Danchin E.G.J."/>
            <person name="Duchaussoy F."/>
            <person name="Gibon J."/>
            <person name="Kohler A."/>
            <person name="Lindquist E."/>
            <person name="Pereda V."/>
            <person name="Salamov A."/>
            <person name="Shapiro H.J."/>
            <person name="Wuyts J."/>
            <person name="Blaudez D."/>
            <person name="Buee M."/>
            <person name="Brokstein P."/>
            <person name="Canbaeck B."/>
            <person name="Cohen D."/>
            <person name="Courty P.E."/>
            <person name="Coutinho P.M."/>
            <person name="Delaruelle C."/>
            <person name="Detter J.C."/>
            <person name="Deveau A."/>
            <person name="DiFazio S."/>
            <person name="Duplessis S."/>
            <person name="Fraissinet-Tachet L."/>
            <person name="Lucic E."/>
            <person name="Frey-Klett P."/>
            <person name="Fourrey C."/>
            <person name="Feussner I."/>
            <person name="Gay G."/>
            <person name="Grimwood J."/>
            <person name="Hoegger P.J."/>
            <person name="Jain P."/>
            <person name="Kilaru S."/>
            <person name="Labbe J."/>
            <person name="Lin Y.C."/>
            <person name="Legue V."/>
            <person name="Le Tacon F."/>
            <person name="Marmeisse R."/>
            <person name="Melayah D."/>
            <person name="Montanini B."/>
            <person name="Muratet M."/>
            <person name="Nehls U."/>
            <person name="Niculita-Hirzel H."/>
            <person name="Oudot-Le Secq M.P."/>
            <person name="Peter M."/>
            <person name="Quesneville H."/>
            <person name="Rajashekar B."/>
            <person name="Reich M."/>
            <person name="Rouhier N."/>
            <person name="Schmutz J."/>
            <person name="Yin T."/>
            <person name="Chalot M."/>
            <person name="Henrissat B."/>
            <person name="Kuees U."/>
            <person name="Lucas S."/>
            <person name="Van de Peer Y."/>
            <person name="Podila G.K."/>
            <person name="Polle A."/>
            <person name="Pukkila P.J."/>
            <person name="Richardson P.M."/>
            <person name="Rouze P."/>
            <person name="Sanders I.R."/>
            <person name="Stajich J.E."/>
            <person name="Tunlid A."/>
            <person name="Tuskan G."/>
            <person name="Grigoriev I.V."/>
        </authorList>
    </citation>
    <scope>NUCLEOTIDE SEQUENCE [LARGE SCALE GENOMIC DNA]</scope>
    <source>
        <strain evidence="3">S238N-H82 / ATCC MYA-4686</strain>
    </source>
</reference>
<accession>B0CNY2</accession>
<evidence type="ECO:0000313" key="2">
    <source>
        <dbReference type="EMBL" id="EDR15375.1"/>
    </source>
</evidence>
<keyword evidence="3" id="KW-1185">Reference proteome</keyword>
<organism evidence="3">
    <name type="scientific">Laccaria bicolor (strain S238N-H82 / ATCC MYA-4686)</name>
    <name type="common">Bicoloured deceiver</name>
    <name type="synonym">Laccaria laccata var. bicolor</name>
    <dbReference type="NCBI Taxonomy" id="486041"/>
    <lineage>
        <taxon>Eukaryota</taxon>
        <taxon>Fungi</taxon>
        <taxon>Dikarya</taxon>
        <taxon>Basidiomycota</taxon>
        <taxon>Agaricomycotina</taxon>
        <taxon>Agaricomycetes</taxon>
        <taxon>Agaricomycetidae</taxon>
        <taxon>Agaricales</taxon>
        <taxon>Agaricineae</taxon>
        <taxon>Hydnangiaceae</taxon>
        <taxon>Laccaria</taxon>
    </lineage>
</organism>
<proteinExistence type="predicted"/>
<dbReference type="HOGENOM" id="CLU_1768411_0_0_1"/>
<sequence>MLLYGCFVSALLCAFVVAAAPPPELVKRQAITPLTATQISAFKPFTIFASTAYCNPSNTLAWNCGANCKANADFLPVASGGRTDKSRHTHTEMKYDTRDEERHTCPMFNTLMANVGHLFRNILSNEYIYTKNSVVKSKSASPCSRKI</sequence>
<feature type="chain" id="PRO_5002746878" evidence="1">
    <location>
        <begin position="19"/>
        <end position="147"/>
    </location>
</feature>
<dbReference type="AlphaFoldDB" id="B0CNY2"/>
<keyword evidence="1" id="KW-0732">Signal</keyword>
<name>B0CNY2_LACBS</name>
<protein>
    <submittedName>
        <fullName evidence="2">Predicted protein</fullName>
    </submittedName>
</protein>
<feature type="signal peptide" evidence="1">
    <location>
        <begin position="1"/>
        <end position="18"/>
    </location>
</feature>
<dbReference type="GeneID" id="6069885"/>